<name>A0A1B7ILZ1_9ENTR</name>
<protein>
    <submittedName>
        <fullName evidence="6">LysR family transcriptional regulator</fullName>
    </submittedName>
</protein>
<dbReference type="Gene3D" id="1.10.10.10">
    <property type="entry name" value="Winged helix-like DNA-binding domain superfamily/Winged helix DNA-binding domain"/>
    <property type="match status" value="1"/>
</dbReference>
<evidence type="ECO:0000313" key="6">
    <source>
        <dbReference type="EMBL" id="OAT30616.1"/>
    </source>
</evidence>
<dbReference type="AlphaFoldDB" id="A0A1B7ILZ1"/>
<dbReference type="SUPFAM" id="SSF53850">
    <property type="entry name" value="Periplasmic binding protein-like II"/>
    <property type="match status" value="1"/>
</dbReference>
<organism evidence="6 7">
    <name type="scientific">Buttiauxella brennerae ATCC 51605</name>
    <dbReference type="NCBI Taxonomy" id="1354251"/>
    <lineage>
        <taxon>Bacteria</taxon>
        <taxon>Pseudomonadati</taxon>
        <taxon>Pseudomonadota</taxon>
        <taxon>Gammaproteobacteria</taxon>
        <taxon>Enterobacterales</taxon>
        <taxon>Enterobacteriaceae</taxon>
        <taxon>Buttiauxella</taxon>
    </lineage>
</organism>
<dbReference type="Pfam" id="PF03466">
    <property type="entry name" value="LysR_substrate"/>
    <property type="match status" value="1"/>
</dbReference>
<comment type="similarity">
    <text evidence="1">Belongs to the LysR transcriptional regulatory family.</text>
</comment>
<dbReference type="Gene3D" id="3.40.190.290">
    <property type="match status" value="1"/>
</dbReference>
<dbReference type="Pfam" id="PF00126">
    <property type="entry name" value="HTH_1"/>
    <property type="match status" value="1"/>
</dbReference>
<reference evidence="6 7" key="1">
    <citation type="submission" date="2016-04" db="EMBL/GenBank/DDBJ databases">
        <title>ATOL: Assembling a taxonomically balanced genome-scale reconstruction of the evolutionary history of the Enterobacteriaceae.</title>
        <authorList>
            <person name="Plunkett G.III."/>
            <person name="Neeno-Eckwall E.C."/>
            <person name="Glasner J.D."/>
            <person name="Perna N.T."/>
        </authorList>
    </citation>
    <scope>NUCLEOTIDE SEQUENCE [LARGE SCALE GENOMIC DNA]</scope>
    <source>
        <strain evidence="6 7">ATCC 51605</strain>
    </source>
</reference>
<dbReference type="PROSITE" id="PS50931">
    <property type="entry name" value="HTH_LYSR"/>
    <property type="match status" value="1"/>
</dbReference>
<sequence>MHKSTLEQWAILEKVVEVGSFAKAAEMLHRSQSSVSYNLSLLQERLGVTLLAPLGRRAVLTPAGEQLLSRVSPLLKAFSYIEMRAANLQDGERVRLNLVVDGIYPRGRLFAILRKFQQRYPRVQVQLTEVLESTTQSSEAFAEADILIVTRRHDVTGRGEWLMNIDFIAVAHSEHPLLCTDEPLTEDLLGLYPLIRIADSGALSQPAGDAWTFSTVDAAIEAIMSQVGYGWLPEEHIRAQLNHGELKTLPLSHGIRRATPLHLIVKQQLTPPDEPVSFFLSLLKE</sequence>
<dbReference type="InterPro" id="IPR036388">
    <property type="entry name" value="WH-like_DNA-bd_sf"/>
</dbReference>
<evidence type="ECO:0000256" key="2">
    <source>
        <dbReference type="ARBA" id="ARBA00023015"/>
    </source>
</evidence>
<dbReference type="RefSeq" id="WP_064560129.1">
    <property type="nucleotide sequence ID" value="NZ_LXER01000022.1"/>
</dbReference>
<proteinExistence type="inferred from homology"/>
<keyword evidence="3" id="KW-0238">DNA-binding</keyword>
<dbReference type="PANTHER" id="PTHR30126:SF88">
    <property type="entry name" value="TRANSCRIPTIONAL REGULATOR-RELATED"/>
    <property type="match status" value="1"/>
</dbReference>
<evidence type="ECO:0000256" key="4">
    <source>
        <dbReference type="ARBA" id="ARBA00023163"/>
    </source>
</evidence>
<accession>A0A1B7ILZ1</accession>
<feature type="domain" description="HTH lysR-type" evidence="5">
    <location>
        <begin position="1"/>
        <end position="61"/>
    </location>
</feature>
<keyword evidence="4" id="KW-0804">Transcription</keyword>
<dbReference type="SUPFAM" id="SSF46785">
    <property type="entry name" value="Winged helix' DNA-binding domain"/>
    <property type="match status" value="1"/>
</dbReference>
<dbReference type="Proteomes" id="UP000078410">
    <property type="component" value="Unassembled WGS sequence"/>
</dbReference>
<evidence type="ECO:0000313" key="7">
    <source>
        <dbReference type="Proteomes" id="UP000078410"/>
    </source>
</evidence>
<evidence type="ECO:0000256" key="3">
    <source>
        <dbReference type="ARBA" id="ARBA00023125"/>
    </source>
</evidence>
<evidence type="ECO:0000259" key="5">
    <source>
        <dbReference type="PROSITE" id="PS50931"/>
    </source>
</evidence>
<dbReference type="OrthoDB" id="6988449at2"/>
<dbReference type="GO" id="GO:0000976">
    <property type="term" value="F:transcription cis-regulatory region binding"/>
    <property type="evidence" value="ECO:0007669"/>
    <property type="project" value="TreeGrafter"/>
</dbReference>
<dbReference type="PANTHER" id="PTHR30126">
    <property type="entry name" value="HTH-TYPE TRANSCRIPTIONAL REGULATOR"/>
    <property type="match status" value="1"/>
</dbReference>
<gene>
    <name evidence="6" type="ORF">M975_2641</name>
</gene>
<dbReference type="InterPro" id="IPR000847">
    <property type="entry name" value="LysR_HTH_N"/>
</dbReference>
<dbReference type="EMBL" id="LXER01000022">
    <property type="protein sequence ID" value="OAT30616.1"/>
    <property type="molecule type" value="Genomic_DNA"/>
</dbReference>
<keyword evidence="7" id="KW-1185">Reference proteome</keyword>
<keyword evidence="2" id="KW-0805">Transcription regulation</keyword>
<dbReference type="PATRIC" id="fig|1354251.4.peg.2727"/>
<comment type="caution">
    <text evidence="6">The sequence shown here is derived from an EMBL/GenBank/DDBJ whole genome shotgun (WGS) entry which is preliminary data.</text>
</comment>
<dbReference type="InterPro" id="IPR005119">
    <property type="entry name" value="LysR_subst-bd"/>
</dbReference>
<dbReference type="GO" id="GO:0003700">
    <property type="term" value="F:DNA-binding transcription factor activity"/>
    <property type="evidence" value="ECO:0007669"/>
    <property type="project" value="InterPro"/>
</dbReference>
<dbReference type="InterPro" id="IPR036390">
    <property type="entry name" value="WH_DNA-bd_sf"/>
</dbReference>
<evidence type="ECO:0000256" key="1">
    <source>
        <dbReference type="ARBA" id="ARBA00009437"/>
    </source>
</evidence>